<name>G4MMU2_PYRO7</name>
<dbReference type="InterPro" id="IPR027417">
    <property type="entry name" value="P-loop_NTPase"/>
</dbReference>
<organism evidence="2 3">
    <name type="scientific">Pyricularia oryzae (strain 70-15 / ATCC MYA-4617 / FGSC 8958)</name>
    <name type="common">Rice blast fungus</name>
    <name type="synonym">Magnaporthe oryzae</name>
    <dbReference type="NCBI Taxonomy" id="242507"/>
    <lineage>
        <taxon>Eukaryota</taxon>
        <taxon>Fungi</taxon>
        <taxon>Dikarya</taxon>
        <taxon>Ascomycota</taxon>
        <taxon>Pezizomycotina</taxon>
        <taxon>Sordariomycetes</taxon>
        <taxon>Sordariomycetidae</taxon>
        <taxon>Magnaporthales</taxon>
        <taxon>Pyriculariaceae</taxon>
        <taxon>Pyricularia</taxon>
    </lineage>
</organism>
<dbReference type="OrthoDB" id="2423195at2759"/>
<dbReference type="GO" id="GO:0031048">
    <property type="term" value="P:regulatory ncRNA-mediated heterochromatin formation"/>
    <property type="evidence" value="ECO:0007669"/>
    <property type="project" value="TreeGrafter"/>
</dbReference>
<proteinExistence type="predicted"/>
<reference evidence="2 3" key="1">
    <citation type="journal article" date="2005" name="Nature">
        <title>The genome sequence of the rice blast fungus Magnaporthe grisea.</title>
        <authorList>
            <person name="Dean R.A."/>
            <person name="Talbot N.J."/>
            <person name="Ebbole D.J."/>
            <person name="Farman M.L."/>
            <person name="Mitchell T.K."/>
            <person name="Orbach M.J."/>
            <person name="Thon M."/>
            <person name="Kulkarni R."/>
            <person name="Xu J.R."/>
            <person name="Pan H."/>
            <person name="Read N.D."/>
            <person name="Lee Y.H."/>
            <person name="Carbone I."/>
            <person name="Brown D."/>
            <person name="Oh Y.Y."/>
            <person name="Donofrio N."/>
            <person name="Jeong J.S."/>
            <person name="Soanes D.M."/>
            <person name="Djonovic S."/>
            <person name="Kolomiets E."/>
            <person name="Rehmeyer C."/>
            <person name="Li W."/>
            <person name="Harding M."/>
            <person name="Kim S."/>
            <person name="Lebrun M.H."/>
            <person name="Bohnert H."/>
            <person name="Coughlan S."/>
            <person name="Butler J."/>
            <person name="Calvo S."/>
            <person name="Ma L.J."/>
            <person name="Nicol R."/>
            <person name="Purcell S."/>
            <person name="Nusbaum C."/>
            <person name="Galagan J.E."/>
            <person name="Birren B.W."/>
        </authorList>
    </citation>
    <scope>NUCLEOTIDE SEQUENCE [LARGE SCALE GENOMIC DNA]</scope>
    <source>
        <strain evidence="3">70-15 / ATCC MYA-4617 / FGSC 8958</strain>
    </source>
</reference>
<dbReference type="HOGENOM" id="CLU_1046118_0_0_1"/>
<dbReference type="KEGG" id="mgr:MGG_14611"/>
<keyword evidence="3" id="KW-1185">Reference proteome</keyword>
<dbReference type="eggNOG" id="KOG1807">
    <property type="taxonomic scope" value="Eukaryota"/>
</dbReference>
<dbReference type="PANTHER" id="PTHR10887:SF445">
    <property type="entry name" value="NFX1-TYPE ZINC FINGER-CONTAINING PROTEIN 1"/>
    <property type="match status" value="1"/>
</dbReference>
<dbReference type="GO" id="GO:0031380">
    <property type="term" value="C:nuclear RNA-directed RNA polymerase complex"/>
    <property type="evidence" value="ECO:0007669"/>
    <property type="project" value="TreeGrafter"/>
</dbReference>
<dbReference type="GO" id="GO:0004386">
    <property type="term" value="F:helicase activity"/>
    <property type="evidence" value="ECO:0007669"/>
    <property type="project" value="InterPro"/>
</dbReference>
<dbReference type="Pfam" id="PF13086">
    <property type="entry name" value="AAA_11"/>
    <property type="match status" value="1"/>
</dbReference>
<feature type="domain" description="DNA2/NAM7 helicase helicase" evidence="1">
    <location>
        <begin position="129"/>
        <end position="254"/>
    </location>
</feature>
<dbReference type="PANTHER" id="PTHR10887">
    <property type="entry name" value="DNA2/NAM7 HELICASE FAMILY"/>
    <property type="match status" value="1"/>
</dbReference>
<dbReference type="VEuPathDB" id="FungiDB:MGG_14611"/>
<evidence type="ECO:0000313" key="2">
    <source>
        <dbReference type="EMBL" id="EHA56172.1"/>
    </source>
</evidence>
<dbReference type="STRING" id="242507.G4MMU2"/>
<dbReference type="Proteomes" id="UP000009058">
    <property type="component" value="Chromosome 1"/>
</dbReference>
<dbReference type="EMBL" id="CM001231">
    <property type="protein sequence ID" value="EHA56172.1"/>
    <property type="molecule type" value="Genomic_DNA"/>
</dbReference>
<dbReference type="Gene3D" id="3.40.50.300">
    <property type="entry name" value="P-loop containing nucleotide triphosphate hydrolases"/>
    <property type="match status" value="1"/>
</dbReference>
<dbReference type="InterPro" id="IPR045055">
    <property type="entry name" value="DNA2/NAM7-like"/>
</dbReference>
<dbReference type="SUPFAM" id="SSF52540">
    <property type="entry name" value="P-loop containing nucleoside triphosphate hydrolases"/>
    <property type="match status" value="1"/>
</dbReference>
<accession>G4MMU2</accession>
<protein>
    <recommendedName>
        <fullName evidence="1">DNA2/NAM7 helicase helicase domain-containing protein</fullName>
    </recommendedName>
</protein>
<dbReference type="GeneID" id="5050466"/>
<evidence type="ECO:0000259" key="1">
    <source>
        <dbReference type="Pfam" id="PF13086"/>
    </source>
</evidence>
<dbReference type="InterPro" id="IPR041677">
    <property type="entry name" value="DNA2/NAM7_AAA_11"/>
</dbReference>
<dbReference type="AlphaFoldDB" id="G4MMU2"/>
<sequence length="266" mass="29720">MVCIVDETSNVLFLQVSRSTKPTISGPENAVDKNNKPRYSLCDDGHHAFVYLRTVDSKVAQIRKSLLWLKTMEARQRRQIFEFPSILLPSFPPPLKALQSMCLKNAGAEINYTPSDPFDPATLLQHITLDLTQSRAIIDSLSRSLALIQGPPGTGKTYVGQAIIKVLLANKARAKIGPIVCVCYINHALNQFLEPLVGGGIQNFIRIGSRSKSERLQPVNLREVVKQMIRMPVEGKALRDSVVELQSEAEYVQRKLKTYKHLNTIS</sequence>
<dbReference type="InParanoid" id="G4MMU2"/>
<dbReference type="RefSeq" id="XP_003708784.1">
    <property type="nucleotide sequence ID" value="XM_003708736.1"/>
</dbReference>
<gene>
    <name evidence="2" type="ORF">MGG_14611</name>
</gene>
<evidence type="ECO:0000313" key="3">
    <source>
        <dbReference type="Proteomes" id="UP000009058"/>
    </source>
</evidence>
<reference key="2">
    <citation type="submission" date="2011-05" db="EMBL/GenBank/DDBJ databases">
        <title>The Genome Sequence of Magnaporthe oryzae 70-15.</title>
        <authorList>
            <consortium name="The Broad Institute Genome Sequencing Platform"/>
            <person name="Ma L.-J."/>
            <person name="Dead R."/>
            <person name="Young S.K."/>
            <person name="Zeng Q."/>
            <person name="Gargeya S."/>
            <person name="Fitzgerald M."/>
            <person name="Haas B."/>
            <person name="Abouelleil A."/>
            <person name="Alvarado L."/>
            <person name="Arachchi H.M."/>
            <person name="Berlin A."/>
            <person name="Brown A."/>
            <person name="Chapman S.B."/>
            <person name="Chen Z."/>
            <person name="Dunbar C."/>
            <person name="Freedman E."/>
            <person name="Gearin G."/>
            <person name="Gellesch M."/>
            <person name="Goldberg J."/>
            <person name="Griggs A."/>
            <person name="Gujja S."/>
            <person name="Heiman D."/>
            <person name="Howarth C."/>
            <person name="Larson L."/>
            <person name="Lui A."/>
            <person name="MacDonald P.J.P."/>
            <person name="Mehta T."/>
            <person name="Montmayeur A."/>
            <person name="Murphy C."/>
            <person name="Neiman D."/>
            <person name="Pearson M."/>
            <person name="Priest M."/>
            <person name="Roberts A."/>
            <person name="Saif S."/>
            <person name="Shea T."/>
            <person name="Shenoy N."/>
            <person name="Sisk P."/>
            <person name="Stolte C."/>
            <person name="Sykes S."/>
            <person name="Yandava C."/>
            <person name="Wortman J."/>
            <person name="Nusbaum C."/>
            <person name="Birren B."/>
        </authorList>
    </citation>
    <scope>NUCLEOTIDE SEQUENCE</scope>
    <source>
        <strain>70-15</strain>
    </source>
</reference>